<dbReference type="SMART" id="SM00906">
    <property type="entry name" value="Fungal_trans"/>
    <property type="match status" value="1"/>
</dbReference>
<dbReference type="Proteomes" id="UP000286921">
    <property type="component" value="Unassembled WGS sequence"/>
</dbReference>
<keyword evidence="6" id="KW-1185">Reference proteome</keyword>
<name>A0A401KL99_ASPAW</name>
<evidence type="ECO:0000313" key="5">
    <source>
        <dbReference type="EMBL" id="GCB19995.1"/>
    </source>
</evidence>
<protein>
    <submittedName>
        <fullName evidence="5">2-methylene-furan-3-one reductase</fullName>
    </submittedName>
</protein>
<dbReference type="AlphaFoldDB" id="A0A401KL99"/>
<dbReference type="InterPro" id="IPR036291">
    <property type="entry name" value="NAD(P)-bd_dom_sf"/>
</dbReference>
<proteinExistence type="predicted"/>
<dbReference type="InterPro" id="IPR007219">
    <property type="entry name" value="XnlR_reg_dom"/>
</dbReference>
<dbReference type="EMBL" id="BDHI01000002">
    <property type="protein sequence ID" value="GCB19995.1"/>
    <property type="molecule type" value="Genomic_DNA"/>
</dbReference>
<organism evidence="5 6">
    <name type="scientific">Aspergillus awamori</name>
    <name type="common">Black koji mold</name>
    <dbReference type="NCBI Taxonomy" id="105351"/>
    <lineage>
        <taxon>Eukaryota</taxon>
        <taxon>Fungi</taxon>
        <taxon>Dikarya</taxon>
        <taxon>Ascomycota</taxon>
        <taxon>Pezizomycotina</taxon>
        <taxon>Eurotiomycetes</taxon>
        <taxon>Eurotiomycetidae</taxon>
        <taxon>Eurotiales</taxon>
        <taxon>Aspergillaceae</taxon>
        <taxon>Aspergillus</taxon>
    </lineage>
</organism>
<dbReference type="GO" id="GO:0006351">
    <property type="term" value="P:DNA-templated transcription"/>
    <property type="evidence" value="ECO:0007669"/>
    <property type="project" value="InterPro"/>
</dbReference>
<dbReference type="GO" id="GO:0008270">
    <property type="term" value="F:zinc ion binding"/>
    <property type="evidence" value="ECO:0007669"/>
    <property type="project" value="InterPro"/>
</dbReference>
<sequence length="903" mass="99992">MEMLSLNISSYSKPSEYQVSKLPSPSLIDSKDVIVKVYAASINPIDVKRADGALKLAVKDPFPFKIGYDCAGVVQETGRDVKKFRIGDAVYIRLPEVSRGSCSEFVRCSEEHIGLKPPSLSFEEAASIPLAAMTALQALRLYRGDLAGKTVFVPAGLSGTGLFACQLAKHVFHAGKVITTVSTAKIPKLAELLGENTIDQVIDYTKSDPRDVIEHGTIDFLFDTVGSSMELLCLMRPGSSRIVSVSTLPSGNQLQDSPLMDLPHRPTIPFPFRMGLNMLDQVRKARAYRYKTEYSYMFLVSSGENLDELTRYVEDGRLKTVVGSVVDLQDIEAVRKASTVPSSNYNVFSSAASVSTDASASYVDQILVDKNADGRNLLSTGMAFFSDSHIHSLTNILGHSRLRDLLDAMGEAMHQHAHGIDIDFSAPEPPVQISHEEAAHYITVYFDDLHPLTPFLDRADFERRVSDPGLSEILENNAPFCALYHTLLALGCQYMDGGSFIPGKADSLNQALTAMGIFTMSFSCIPIGETLVSEAARIVQLLGYNAAYVQTEDERSCHRAFWVIYWLEKVTSFFRGRGSMIPDYDIGCPVPEPPDTVPGQLDWLLTTARLGRLMSRTYECLFSVSAVQMHTDARIAAIDSISRELEAWNCTLPEPYQPGTPIRFSKSKNPCAQDMALQIRFIYYALVMSMCRLRIHLTVDQPSETNQDTKRQLMEAARAVIYHTRYIEHEAHVPVWQLGIVPISALFVIFDFVIHNPLHKETATNISFLDIAAGYFSRWEISNKDSLPASSAAEFSHIARQFVRDVQARSQTMGSRRTSRLESDNIGPMTGGKNDSSGFPMQPSHVMNEEPLVLPDIEGSSAIGPDQLFYPEDPLQTLLGTYLPPTTDLSNMFNSALWYPGSL</sequence>
<dbReference type="InterPro" id="IPR020843">
    <property type="entry name" value="ER"/>
</dbReference>
<reference evidence="5 6" key="1">
    <citation type="submission" date="2016-09" db="EMBL/GenBank/DDBJ databases">
        <title>Aspergillus awamori IFM 58123T.</title>
        <authorList>
            <person name="Kusuya Y."/>
            <person name="Shimizu M."/>
            <person name="Takahashi H."/>
            <person name="Yaguchi T."/>
        </authorList>
    </citation>
    <scope>NUCLEOTIDE SEQUENCE [LARGE SCALE GENOMIC DNA]</scope>
    <source>
        <strain evidence="5 6">IFM 58123</strain>
    </source>
</reference>
<dbReference type="InterPro" id="IPR013154">
    <property type="entry name" value="ADH-like_N"/>
</dbReference>
<evidence type="ECO:0000256" key="2">
    <source>
        <dbReference type="SAM" id="MobiDB-lite"/>
    </source>
</evidence>
<dbReference type="Pfam" id="PF13602">
    <property type="entry name" value="ADH_zinc_N_2"/>
    <property type="match status" value="1"/>
</dbReference>
<accession>A0A401KL99</accession>
<dbReference type="Gene3D" id="3.40.50.720">
    <property type="entry name" value="NAD(P)-binding Rossmann-like Domain"/>
    <property type="match status" value="1"/>
</dbReference>
<evidence type="ECO:0000259" key="4">
    <source>
        <dbReference type="SMART" id="SM00906"/>
    </source>
</evidence>
<feature type="domain" description="Enoyl reductase (ER)" evidence="3">
    <location>
        <begin position="12"/>
        <end position="340"/>
    </location>
</feature>
<keyword evidence="1" id="KW-0539">Nucleus</keyword>
<feature type="domain" description="Xylanolytic transcriptional activator regulatory" evidence="4">
    <location>
        <begin position="528"/>
        <end position="597"/>
    </location>
</feature>
<dbReference type="InterPro" id="IPR050700">
    <property type="entry name" value="YIM1/Zinc_Alcohol_DH_Fams"/>
</dbReference>
<dbReference type="GO" id="GO:0003677">
    <property type="term" value="F:DNA binding"/>
    <property type="evidence" value="ECO:0007669"/>
    <property type="project" value="InterPro"/>
</dbReference>
<dbReference type="SMART" id="SM00829">
    <property type="entry name" value="PKS_ER"/>
    <property type="match status" value="1"/>
</dbReference>
<dbReference type="GO" id="GO:0005739">
    <property type="term" value="C:mitochondrion"/>
    <property type="evidence" value="ECO:0007669"/>
    <property type="project" value="TreeGrafter"/>
</dbReference>
<dbReference type="Gene3D" id="3.90.180.10">
    <property type="entry name" value="Medium-chain alcohol dehydrogenases, catalytic domain"/>
    <property type="match status" value="1"/>
</dbReference>
<dbReference type="Pfam" id="PF08240">
    <property type="entry name" value="ADH_N"/>
    <property type="match status" value="1"/>
</dbReference>
<evidence type="ECO:0000259" key="3">
    <source>
        <dbReference type="SMART" id="SM00829"/>
    </source>
</evidence>
<dbReference type="CDD" id="cd05289">
    <property type="entry name" value="MDR_like_2"/>
    <property type="match status" value="1"/>
</dbReference>
<dbReference type="Pfam" id="PF04082">
    <property type="entry name" value="Fungal_trans"/>
    <property type="match status" value="1"/>
</dbReference>
<dbReference type="PANTHER" id="PTHR11695:SF294">
    <property type="entry name" value="RETICULON-4-INTERACTING PROTEIN 1, MITOCHONDRIAL"/>
    <property type="match status" value="1"/>
</dbReference>
<dbReference type="InterPro" id="IPR011032">
    <property type="entry name" value="GroES-like_sf"/>
</dbReference>
<comment type="caution">
    <text evidence="5">The sequence shown here is derived from an EMBL/GenBank/DDBJ whole genome shotgun (WGS) entry which is preliminary data.</text>
</comment>
<dbReference type="STRING" id="105351.A0A401KL99"/>
<dbReference type="CDD" id="cd12148">
    <property type="entry name" value="fungal_TF_MHR"/>
    <property type="match status" value="1"/>
</dbReference>
<evidence type="ECO:0000256" key="1">
    <source>
        <dbReference type="ARBA" id="ARBA00023242"/>
    </source>
</evidence>
<dbReference type="SUPFAM" id="SSF50129">
    <property type="entry name" value="GroES-like"/>
    <property type="match status" value="1"/>
</dbReference>
<feature type="region of interest" description="Disordered" evidence="2">
    <location>
        <begin position="813"/>
        <end position="832"/>
    </location>
</feature>
<dbReference type="PANTHER" id="PTHR11695">
    <property type="entry name" value="ALCOHOL DEHYDROGENASE RELATED"/>
    <property type="match status" value="1"/>
</dbReference>
<dbReference type="GO" id="GO:0016491">
    <property type="term" value="F:oxidoreductase activity"/>
    <property type="evidence" value="ECO:0007669"/>
    <property type="project" value="InterPro"/>
</dbReference>
<evidence type="ECO:0000313" key="6">
    <source>
        <dbReference type="Proteomes" id="UP000286921"/>
    </source>
</evidence>
<gene>
    <name evidence="5" type="ORF">AAWM_02880</name>
</gene>
<dbReference type="SUPFAM" id="SSF51735">
    <property type="entry name" value="NAD(P)-binding Rossmann-fold domains"/>
    <property type="match status" value="1"/>
</dbReference>